<dbReference type="RefSeq" id="WP_090335748.1">
    <property type="nucleotide sequence ID" value="NZ_FNXY01000004.1"/>
</dbReference>
<reference evidence="1 2" key="1">
    <citation type="submission" date="2016-10" db="EMBL/GenBank/DDBJ databases">
        <authorList>
            <person name="de Groot N.N."/>
        </authorList>
    </citation>
    <scope>NUCLEOTIDE SEQUENCE [LARGE SCALE GENOMIC DNA]</scope>
    <source>
        <strain evidence="1 2">DSM 19938</strain>
    </source>
</reference>
<dbReference type="STRING" id="408657.SAMN04487995_2770"/>
<dbReference type="OrthoDB" id="2989250at2"/>
<proteinExistence type="predicted"/>
<dbReference type="InterPro" id="IPR023159">
    <property type="entry name" value="SO1590-like_sf"/>
</dbReference>
<dbReference type="Proteomes" id="UP000199532">
    <property type="component" value="Unassembled WGS sequence"/>
</dbReference>
<organism evidence="1 2">
    <name type="scientific">Dyadobacter koreensis</name>
    <dbReference type="NCBI Taxonomy" id="408657"/>
    <lineage>
        <taxon>Bacteria</taxon>
        <taxon>Pseudomonadati</taxon>
        <taxon>Bacteroidota</taxon>
        <taxon>Cytophagia</taxon>
        <taxon>Cytophagales</taxon>
        <taxon>Spirosomataceae</taxon>
        <taxon>Dyadobacter</taxon>
    </lineage>
</organism>
<evidence type="ECO:0000313" key="2">
    <source>
        <dbReference type="Proteomes" id="UP000199532"/>
    </source>
</evidence>
<gene>
    <name evidence="1" type="ORF">SAMN04487995_2770</name>
</gene>
<dbReference type="EMBL" id="FNXY01000004">
    <property type="protein sequence ID" value="SEI96365.1"/>
    <property type="molecule type" value="Genomic_DNA"/>
</dbReference>
<dbReference type="AlphaFoldDB" id="A0A1H6V7V3"/>
<keyword evidence="2" id="KW-1185">Reference proteome</keyword>
<name>A0A1H6V7V3_9BACT</name>
<sequence>MNLTASAVFHITDGYEESFSKIENGQKLTTGKFFIFYEGELSGESVVMELKNYLNDKKATVYGLERFTGEVAGKNGSFVLEHSGSFENGVITSTRKVVAGSGTNELAGIRGEAVFKSGESKEFHLTLNYSFIE</sequence>
<dbReference type="Gene3D" id="2.40.350.10">
    <property type="entry name" value="SO1590-like"/>
    <property type="match status" value="1"/>
</dbReference>
<dbReference type="SUPFAM" id="SSF159238">
    <property type="entry name" value="SO1590-like"/>
    <property type="match status" value="1"/>
</dbReference>
<dbReference type="Pfam" id="PF11528">
    <property type="entry name" value="DUF3224"/>
    <property type="match status" value="1"/>
</dbReference>
<evidence type="ECO:0008006" key="3">
    <source>
        <dbReference type="Google" id="ProtNLM"/>
    </source>
</evidence>
<evidence type="ECO:0000313" key="1">
    <source>
        <dbReference type="EMBL" id="SEI96365.1"/>
    </source>
</evidence>
<dbReference type="InterPro" id="IPR021607">
    <property type="entry name" value="DUF3224"/>
</dbReference>
<accession>A0A1H6V7V3</accession>
<protein>
    <recommendedName>
        <fullName evidence="3">DUF3224 domain-containing protein</fullName>
    </recommendedName>
</protein>